<proteinExistence type="predicted"/>
<accession>A0A9N7TUC0</accession>
<protein>
    <submittedName>
        <fullName evidence="2">Uncharacterized protein</fullName>
    </submittedName>
</protein>
<feature type="compositionally biased region" description="Polar residues" evidence="1">
    <location>
        <begin position="136"/>
        <end position="150"/>
    </location>
</feature>
<dbReference type="AlphaFoldDB" id="A0A9N7TUC0"/>
<feature type="region of interest" description="Disordered" evidence="1">
    <location>
        <begin position="113"/>
        <end position="180"/>
    </location>
</feature>
<sequence length="180" mass="18946">MLFSVPPVPVPPYLHWPTGNKSTGDHNKAGDRFLESVLSGVKSSPCASVSDLPFEDRFIPSAPEVETRCRGACDGLQSAASELSQLGGDGSSLTPVPTAADSFPNMAAQPCTEPLGRGSSQLITHRHRHRRKEGNSARTSGSIGSSAQPRSHTHALGLLASTGTYTKSEHSGDITSRRGN</sequence>
<evidence type="ECO:0000256" key="1">
    <source>
        <dbReference type="SAM" id="MobiDB-lite"/>
    </source>
</evidence>
<reference evidence="2" key="1">
    <citation type="submission" date="2020-03" db="EMBL/GenBank/DDBJ databases">
        <authorList>
            <person name="Weist P."/>
        </authorList>
    </citation>
    <scope>NUCLEOTIDE SEQUENCE</scope>
</reference>
<evidence type="ECO:0000313" key="3">
    <source>
        <dbReference type="Proteomes" id="UP001153269"/>
    </source>
</evidence>
<dbReference type="EMBL" id="CADEAL010000335">
    <property type="protein sequence ID" value="CAB1418646.1"/>
    <property type="molecule type" value="Genomic_DNA"/>
</dbReference>
<name>A0A9N7TUC0_PLEPL</name>
<organism evidence="2 3">
    <name type="scientific">Pleuronectes platessa</name>
    <name type="common">European plaice</name>
    <dbReference type="NCBI Taxonomy" id="8262"/>
    <lineage>
        <taxon>Eukaryota</taxon>
        <taxon>Metazoa</taxon>
        <taxon>Chordata</taxon>
        <taxon>Craniata</taxon>
        <taxon>Vertebrata</taxon>
        <taxon>Euteleostomi</taxon>
        <taxon>Actinopterygii</taxon>
        <taxon>Neopterygii</taxon>
        <taxon>Teleostei</taxon>
        <taxon>Neoteleostei</taxon>
        <taxon>Acanthomorphata</taxon>
        <taxon>Carangaria</taxon>
        <taxon>Pleuronectiformes</taxon>
        <taxon>Pleuronectoidei</taxon>
        <taxon>Pleuronectidae</taxon>
        <taxon>Pleuronectes</taxon>
    </lineage>
</organism>
<dbReference type="Proteomes" id="UP001153269">
    <property type="component" value="Unassembled WGS sequence"/>
</dbReference>
<feature type="compositionally biased region" description="Basic and acidic residues" evidence="1">
    <location>
        <begin position="167"/>
        <end position="180"/>
    </location>
</feature>
<comment type="caution">
    <text evidence="2">The sequence shown here is derived from an EMBL/GenBank/DDBJ whole genome shotgun (WGS) entry which is preliminary data.</text>
</comment>
<keyword evidence="3" id="KW-1185">Reference proteome</keyword>
<gene>
    <name evidence="2" type="ORF">PLEPLA_LOCUS6472</name>
</gene>
<evidence type="ECO:0000313" key="2">
    <source>
        <dbReference type="EMBL" id="CAB1418646.1"/>
    </source>
</evidence>